<organism evidence="1 2">
    <name type="scientific">Taxus chinensis</name>
    <name type="common">Chinese yew</name>
    <name type="synonym">Taxus wallichiana var. chinensis</name>
    <dbReference type="NCBI Taxonomy" id="29808"/>
    <lineage>
        <taxon>Eukaryota</taxon>
        <taxon>Viridiplantae</taxon>
        <taxon>Streptophyta</taxon>
        <taxon>Embryophyta</taxon>
        <taxon>Tracheophyta</taxon>
        <taxon>Spermatophyta</taxon>
        <taxon>Pinopsida</taxon>
        <taxon>Pinidae</taxon>
        <taxon>Conifers II</taxon>
        <taxon>Cupressales</taxon>
        <taxon>Taxaceae</taxon>
        <taxon>Taxus</taxon>
    </lineage>
</organism>
<sequence length="86" mass="10006">ILGEACSKLRESRDQLVDTTNDMEEELSKIFTNVFDEISNILHVDDLYKQIQESIQPKSDAIFNLTTIDKFVRIENVFESLKKLNK</sequence>
<name>A0AA38C4Q2_TAXCH</name>
<evidence type="ECO:0000313" key="1">
    <source>
        <dbReference type="EMBL" id="KAH9289833.1"/>
    </source>
</evidence>
<proteinExistence type="predicted"/>
<reference evidence="1 2" key="1">
    <citation type="journal article" date="2021" name="Nat. Plants">
        <title>The Taxus genome provides insights into paclitaxel biosynthesis.</title>
        <authorList>
            <person name="Xiong X."/>
            <person name="Gou J."/>
            <person name="Liao Q."/>
            <person name="Li Y."/>
            <person name="Zhou Q."/>
            <person name="Bi G."/>
            <person name="Li C."/>
            <person name="Du R."/>
            <person name="Wang X."/>
            <person name="Sun T."/>
            <person name="Guo L."/>
            <person name="Liang H."/>
            <person name="Lu P."/>
            <person name="Wu Y."/>
            <person name="Zhang Z."/>
            <person name="Ro D.K."/>
            <person name="Shang Y."/>
            <person name="Huang S."/>
            <person name="Yan J."/>
        </authorList>
    </citation>
    <scope>NUCLEOTIDE SEQUENCE [LARGE SCALE GENOMIC DNA]</scope>
    <source>
        <strain evidence="1">Ta-2019</strain>
    </source>
</reference>
<accession>A0AA38C4Q2</accession>
<evidence type="ECO:0000313" key="2">
    <source>
        <dbReference type="Proteomes" id="UP000824469"/>
    </source>
</evidence>
<dbReference type="AlphaFoldDB" id="A0AA38C4Q2"/>
<feature type="non-terminal residue" evidence="1">
    <location>
        <position position="86"/>
    </location>
</feature>
<feature type="non-terminal residue" evidence="1">
    <location>
        <position position="1"/>
    </location>
</feature>
<dbReference type="EMBL" id="JAHRHJ020003813">
    <property type="protein sequence ID" value="KAH9289833.1"/>
    <property type="molecule type" value="Genomic_DNA"/>
</dbReference>
<dbReference type="Proteomes" id="UP000824469">
    <property type="component" value="Unassembled WGS sequence"/>
</dbReference>
<keyword evidence="2" id="KW-1185">Reference proteome</keyword>
<comment type="caution">
    <text evidence="1">The sequence shown here is derived from an EMBL/GenBank/DDBJ whole genome shotgun (WGS) entry which is preliminary data.</text>
</comment>
<protein>
    <submittedName>
        <fullName evidence="1">Uncharacterized protein</fullName>
    </submittedName>
</protein>
<gene>
    <name evidence="1" type="ORF">KI387_033950</name>
</gene>